<dbReference type="AlphaFoldDB" id="A0A8J2P2K5"/>
<name>A0A8J2P2K5_9HEXA</name>
<evidence type="ECO:0000313" key="2">
    <source>
        <dbReference type="Proteomes" id="UP000708208"/>
    </source>
</evidence>
<keyword evidence="2" id="KW-1185">Reference proteome</keyword>
<gene>
    <name evidence="1" type="ORF">AFUS01_LOCUS17465</name>
</gene>
<organism evidence="1 2">
    <name type="scientific">Allacma fusca</name>
    <dbReference type="NCBI Taxonomy" id="39272"/>
    <lineage>
        <taxon>Eukaryota</taxon>
        <taxon>Metazoa</taxon>
        <taxon>Ecdysozoa</taxon>
        <taxon>Arthropoda</taxon>
        <taxon>Hexapoda</taxon>
        <taxon>Collembola</taxon>
        <taxon>Symphypleona</taxon>
        <taxon>Sminthuridae</taxon>
        <taxon>Allacma</taxon>
    </lineage>
</organism>
<comment type="caution">
    <text evidence="1">The sequence shown here is derived from an EMBL/GenBank/DDBJ whole genome shotgun (WGS) entry which is preliminary data.</text>
</comment>
<protein>
    <submittedName>
        <fullName evidence="1">Uncharacterized protein</fullName>
    </submittedName>
</protein>
<sequence length="105" mass="12188">MIAIFEGSSWLQVHPPVKESCLIFGVKAQVLKLPLRMEEEIRRLFSLRPGLIFWRVEKQVYIYLTVHRRIFLLLHSQKSGIITELPRAVGNCSRSRTSVRITVAK</sequence>
<reference evidence="1" key="1">
    <citation type="submission" date="2021-06" db="EMBL/GenBank/DDBJ databases">
        <authorList>
            <person name="Hodson N. C."/>
            <person name="Mongue J. A."/>
            <person name="Jaron S. K."/>
        </authorList>
    </citation>
    <scope>NUCLEOTIDE SEQUENCE</scope>
</reference>
<dbReference type="Proteomes" id="UP000708208">
    <property type="component" value="Unassembled WGS sequence"/>
</dbReference>
<evidence type="ECO:0000313" key="1">
    <source>
        <dbReference type="EMBL" id="CAG7728704.1"/>
    </source>
</evidence>
<accession>A0A8J2P2K5</accession>
<proteinExistence type="predicted"/>
<dbReference type="EMBL" id="CAJVCH010167064">
    <property type="protein sequence ID" value="CAG7728704.1"/>
    <property type="molecule type" value="Genomic_DNA"/>
</dbReference>